<evidence type="ECO:0000256" key="2">
    <source>
        <dbReference type="ARBA" id="ARBA00022475"/>
    </source>
</evidence>
<dbReference type="OrthoDB" id="6195379at2"/>
<keyword evidence="2" id="KW-1003">Cell membrane</keyword>
<dbReference type="HOGENOM" id="CLU_839047_0_0_6"/>
<keyword evidence="4" id="KW-0732">Signal</keyword>
<proteinExistence type="predicted"/>
<feature type="chain" id="PRO_5002183679" description="Phytase-like domain-containing protein" evidence="4">
    <location>
        <begin position="28"/>
        <end position="318"/>
    </location>
</feature>
<accession>A0A0C5VJ95</accession>
<reference evidence="5 6" key="1">
    <citation type="submission" date="2014-01" db="EMBL/GenBank/DDBJ databases">
        <title>Full genme sequencing of cellulolytic bacterium Gynuella sunshinyii YC6258T gen. nov., sp. nov.</title>
        <authorList>
            <person name="Khan H."/>
            <person name="Chung E.J."/>
            <person name="Chung Y.R."/>
        </authorList>
    </citation>
    <scope>NUCLEOTIDE SEQUENCE [LARGE SCALE GENOMIC DNA]</scope>
    <source>
        <strain evidence="5 6">YC6258</strain>
    </source>
</reference>
<evidence type="ECO:0000256" key="4">
    <source>
        <dbReference type="SAM" id="SignalP"/>
    </source>
</evidence>
<sequence>MTLTAILKSAVLSGMATMLSLAAPVWADTPPALQLLQAYVLDWPQRLDASGLSDCGGDLLAVADNIDGDIFKIDLSANAATIKPYLSLTVTDRPAVDFSIKHRLQHFADGLLNHHRFDWEGIDCTDQGYVLASESDARLYYFSTDGTQTGFTDVYPQAVNAGWFQVYNAFIEGIAYWQGTFYGAAERNPRGMFTVNGDSDTVVFTDLPNDDGLTFVRNSLDIADLAIFDGYLYTLERNASAICKRTLQGFTSLSCYSYAAHEWSDRYGYRDTEYGIGEGLAVTANRIYVLLDNNGKGRIADPDDTRTMLLEFNKPENF</sequence>
<evidence type="ECO:0000313" key="6">
    <source>
        <dbReference type="Proteomes" id="UP000032266"/>
    </source>
</evidence>
<dbReference type="EMBL" id="CP007142">
    <property type="protein sequence ID" value="AJQ94336.1"/>
    <property type="molecule type" value="Genomic_DNA"/>
</dbReference>
<dbReference type="GO" id="GO:0005886">
    <property type="term" value="C:plasma membrane"/>
    <property type="evidence" value="ECO:0007669"/>
    <property type="project" value="UniProtKB-SubCell"/>
</dbReference>
<comment type="subcellular location">
    <subcellularLocation>
        <location evidence="1">Cell membrane</location>
    </subcellularLocation>
</comment>
<dbReference type="AlphaFoldDB" id="A0A0C5VJ95"/>
<keyword evidence="6" id="KW-1185">Reference proteome</keyword>
<dbReference type="Pfam" id="PF06977">
    <property type="entry name" value="SdiA-regulated"/>
    <property type="match status" value="1"/>
</dbReference>
<name>A0A0C5VJ95_9GAMM</name>
<gene>
    <name evidence="5" type="ORF">YC6258_02298</name>
</gene>
<feature type="signal peptide" evidence="4">
    <location>
        <begin position="1"/>
        <end position="27"/>
    </location>
</feature>
<evidence type="ECO:0008006" key="7">
    <source>
        <dbReference type="Google" id="ProtNLM"/>
    </source>
</evidence>
<keyword evidence="3" id="KW-0472">Membrane</keyword>
<dbReference type="Proteomes" id="UP000032266">
    <property type="component" value="Chromosome"/>
</dbReference>
<evidence type="ECO:0000313" key="5">
    <source>
        <dbReference type="EMBL" id="AJQ94336.1"/>
    </source>
</evidence>
<organism evidence="5 6">
    <name type="scientific">Gynuella sunshinyii YC6258</name>
    <dbReference type="NCBI Taxonomy" id="1445510"/>
    <lineage>
        <taxon>Bacteria</taxon>
        <taxon>Pseudomonadati</taxon>
        <taxon>Pseudomonadota</taxon>
        <taxon>Gammaproteobacteria</taxon>
        <taxon>Oceanospirillales</taxon>
        <taxon>Saccharospirillaceae</taxon>
        <taxon>Gynuella</taxon>
    </lineage>
</organism>
<dbReference type="SUPFAM" id="SSF63825">
    <property type="entry name" value="YWTD domain"/>
    <property type="match status" value="1"/>
</dbReference>
<protein>
    <recommendedName>
        <fullName evidence="7">Phytase-like domain-containing protein</fullName>
    </recommendedName>
</protein>
<dbReference type="STRING" id="1445510.YC6258_02298"/>
<dbReference type="RefSeq" id="WP_044616885.1">
    <property type="nucleotide sequence ID" value="NZ_CP007142.1"/>
</dbReference>
<dbReference type="KEGG" id="gsn:YC6258_02298"/>
<evidence type="ECO:0000256" key="3">
    <source>
        <dbReference type="ARBA" id="ARBA00023136"/>
    </source>
</evidence>
<evidence type="ECO:0000256" key="1">
    <source>
        <dbReference type="ARBA" id="ARBA00004236"/>
    </source>
</evidence>
<dbReference type="InterPro" id="IPR009722">
    <property type="entry name" value="YjiK/CarP"/>
</dbReference>